<dbReference type="OrthoDB" id="5141834at2"/>
<dbReference type="Proteomes" id="UP000318297">
    <property type="component" value="Unassembled WGS sequence"/>
</dbReference>
<dbReference type="EMBL" id="VIVQ01000001">
    <property type="protein sequence ID" value="TWE12718.1"/>
    <property type="molecule type" value="Genomic_DNA"/>
</dbReference>
<reference evidence="1 2" key="1">
    <citation type="submission" date="2019-06" db="EMBL/GenBank/DDBJ databases">
        <title>Sequencing the genomes of 1000 actinobacteria strains.</title>
        <authorList>
            <person name="Klenk H.-P."/>
        </authorList>
    </citation>
    <scope>NUCLEOTIDE SEQUENCE [LARGE SCALE GENOMIC DNA]</scope>
    <source>
        <strain evidence="1 2">DSM 19560</strain>
    </source>
</reference>
<dbReference type="AlphaFoldDB" id="A0A561EAT4"/>
<keyword evidence="2" id="KW-1185">Reference proteome</keyword>
<protein>
    <submittedName>
        <fullName evidence="1">Uncharacterized protein</fullName>
    </submittedName>
</protein>
<name>A0A561EAT4_9MICO</name>
<proteinExistence type="predicted"/>
<evidence type="ECO:0000313" key="2">
    <source>
        <dbReference type="Proteomes" id="UP000318297"/>
    </source>
</evidence>
<gene>
    <name evidence="1" type="ORF">BKA23_1534</name>
</gene>
<accession>A0A561EAT4</accession>
<comment type="caution">
    <text evidence="1">The sequence shown here is derived from an EMBL/GenBank/DDBJ whole genome shotgun (WGS) entry which is preliminary data.</text>
</comment>
<sequence length="255" mass="26790">MSTLPAAVRLSLWVTSAWAGHVDLDEALRRALPDIDDVSGDLERLATWQDLGERVLACALPRAGDVTGLPRGNPDLTAAAIDAGECVFVPALGGALVPTVSTYGAAGDEGTAVRLTAYDCAPTPAHRLEELHESQIERVLRQRLAESTQLLLDLDVQPWAGSPLRAMADDRVALRQWGLPPGLPGRALRILQTAGTVGAAMDLALEHSPAVDSATDEARHRVLRDLQAGADVAMAQATTIAALGLAGLRPGDRGD</sequence>
<dbReference type="RefSeq" id="WP_145226917.1">
    <property type="nucleotide sequence ID" value="NZ_VIVQ01000001.1"/>
</dbReference>
<organism evidence="1 2">
    <name type="scientific">Rudaeicoccus suwonensis</name>
    <dbReference type="NCBI Taxonomy" id="657409"/>
    <lineage>
        <taxon>Bacteria</taxon>
        <taxon>Bacillati</taxon>
        <taxon>Actinomycetota</taxon>
        <taxon>Actinomycetes</taxon>
        <taxon>Micrococcales</taxon>
        <taxon>Dermacoccaceae</taxon>
        <taxon>Rudaeicoccus</taxon>
    </lineage>
</organism>
<evidence type="ECO:0000313" key="1">
    <source>
        <dbReference type="EMBL" id="TWE12718.1"/>
    </source>
</evidence>